<dbReference type="CDD" id="cd00067">
    <property type="entry name" value="GAL4"/>
    <property type="match status" value="1"/>
</dbReference>
<organism evidence="4 5">
    <name type="scientific">Rhizodiscina lignyota</name>
    <dbReference type="NCBI Taxonomy" id="1504668"/>
    <lineage>
        <taxon>Eukaryota</taxon>
        <taxon>Fungi</taxon>
        <taxon>Dikarya</taxon>
        <taxon>Ascomycota</taxon>
        <taxon>Pezizomycotina</taxon>
        <taxon>Dothideomycetes</taxon>
        <taxon>Pleosporomycetidae</taxon>
        <taxon>Aulographales</taxon>
        <taxon>Rhizodiscinaceae</taxon>
        <taxon>Rhizodiscina</taxon>
    </lineage>
</organism>
<dbReference type="EMBL" id="ML978122">
    <property type="protein sequence ID" value="KAF2103573.1"/>
    <property type="molecule type" value="Genomic_DNA"/>
</dbReference>
<dbReference type="GO" id="GO:0008270">
    <property type="term" value="F:zinc ion binding"/>
    <property type="evidence" value="ECO:0007669"/>
    <property type="project" value="InterPro"/>
</dbReference>
<dbReference type="Pfam" id="PF00172">
    <property type="entry name" value="Zn_clus"/>
    <property type="match status" value="1"/>
</dbReference>
<dbReference type="AlphaFoldDB" id="A0A9P4MA62"/>
<proteinExistence type="predicted"/>
<dbReference type="PANTHER" id="PTHR37534">
    <property type="entry name" value="TRANSCRIPTIONAL ACTIVATOR PROTEIN UGA3"/>
    <property type="match status" value="1"/>
</dbReference>
<keyword evidence="1" id="KW-0539">Nucleus</keyword>
<accession>A0A9P4MA62</accession>
<comment type="caution">
    <text evidence="4">The sequence shown here is derived from an EMBL/GenBank/DDBJ whole genome shotgun (WGS) entry which is preliminary data.</text>
</comment>
<feature type="domain" description="Zn(2)-C6 fungal-type" evidence="3">
    <location>
        <begin position="27"/>
        <end position="57"/>
    </location>
</feature>
<evidence type="ECO:0000256" key="1">
    <source>
        <dbReference type="ARBA" id="ARBA00023242"/>
    </source>
</evidence>
<dbReference type="GO" id="GO:0000976">
    <property type="term" value="F:transcription cis-regulatory region binding"/>
    <property type="evidence" value="ECO:0007669"/>
    <property type="project" value="TreeGrafter"/>
</dbReference>
<dbReference type="GO" id="GO:0045944">
    <property type="term" value="P:positive regulation of transcription by RNA polymerase II"/>
    <property type="evidence" value="ECO:0007669"/>
    <property type="project" value="TreeGrafter"/>
</dbReference>
<feature type="compositionally biased region" description="Low complexity" evidence="2">
    <location>
        <begin position="585"/>
        <end position="613"/>
    </location>
</feature>
<dbReference type="PROSITE" id="PS00463">
    <property type="entry name" value="ZN2_CY6_FUNGAL_1"/>
    <property type="match status" value="1"/>
</dbReference>
<dbReference type="InterPro" id="IPR036864">
    <property type="entry name" value="Zn2-C6_fun-type_DNA-bd_sf"/>
</dbReference>
<dbReference type="GO" id="GO:0005634">
    <property type="term" value="C:nucleus"/>
    <property type="evidence" value="ECO:0007669"/>
    <property type="project" value="TreeGrafter"/>
</dbReference>
<name>A0A9P4MA62_9PEZI</name>
<dbReference type="Gene3D" id="4.10.240.10">
    <property type="entry name" value="Zn(2)-C6 fungal-type DNA-binding domain"/>
    <property type="match status" value="1"/>
</dbReference>
<feature type="region of interest" description="Disordered" evidence="2">
    <location>
        <begin position="149"/>
        <end position="192"/>
    </location>
</feature>
<feature type="compositionally biased region" description="Low complexity" evidence="2">
    <location>
        <begin position="166"/>
        <end position="178"/>
    </location>
</feature>
<reference evidence="4" key="1">
    <citation type="journal article" date="2020" name="Stud. Mycol.">
        <title>101 Dothideomycetes genomes: a test case for predicting lifestyles and emergence of pathogens.</title>
        <authorList>
            <person name="Haridas S."/>
            <person name="Albert R."/>
            <person name="Binder M."/>
            <person name="Bloem J."/>
            <person name="Labutti K."/>
            <person name="Salamov A."/>
            <person name="Andreopoulos B."/>
            <person name="Baker S."/>
            <person name="Barry K."/>
            <person name="Bills G."/>
            <person name="Bluhm B."/>
            <person name="Cannon C."/>
            <person name="Castanera R."/>
            <person name="Culley D."/>
            <person name="Daum C."/>
            <person name="Ezra D."/>
            <person name="Gonzalez J."/>
            <person name="Henrissat B."/>
            <person name="Kuo A."/>
            <person name="Liang C."/>
            <person name="Lipzen A."/>
            <person name="Lutzoni F."/>
            <person name="Magnuson J."/>
            <person name="Mondo S."/>
            <person name="Nolan M."/>
            <person name="Ohm R."/>
            <person name="Pangilinan J."/>
            <person name="Park H.-J."/>
            <person name="Ramirez L."/>
            <person name="Alfaro M."/>
            <person name="Sun H."/>
            <person name="Tritt A."/>
            <person name="Yoshinaga Y."/>
            <person name="Zwiers L.-H."/>
            <person name="Turgeon B."/>
            <person name="Goodwin S."/>
            <person name="Spatafora J."/>
            <person name="Crous P."/>
            <person name="Grigoriev I."/>
        </authorList>
    </citation>
    <scope>NUCLEOTIDE SEQUENCE</scope>
    <source>
        <strain evidence="4">CBS 133067</strain>
    </source>
</reference>
<evidence type="ECO:0000313" key="5">
    <source>
        <dbReference type="Proteomes" id="UP000799772"/>
    </source>
</evidence>
<protein>
    <recommendedName>
        <fullName evidence="3">Zn(2)-C6 fungal-type domain-containing protein</fullName>
    </recommendedName>
</protein>
<sequence length="675" mass="75805">MVRGDASGTAANADAGQASKPKRVRTGCLTCRERHLKCDEGLPNCQNCRKSSRTCKRGIKLNFIDITVKQPPILLTSRGGDTRFEDNSREIASEYKGGLAKYGLPETPRAPAIEPTITYDFGPNPSHAPMHASQALPPIQGMLPDQYQEELQQRPHDSRRDSYHQHTSSHSDSGYTSSQLANASYSNPEQPQTPYKEIKSYLNTPDEVLYIQIFIEEVGLWMDSMDPHKHFSRLLPFNSLSEPMLLNAFLACGARHMSLVNLQFSEEKALYYYNTATTHLLNALQDPNRDTVICATTAVILNVYEIMCERALQRMNHIAGARALIKECRWNAKSTGIGAACFWLNVGMELLSCLHFNWQVAWDPDEWGVDMDFSRESETNREEVWTYRILYIVAKIANFRAAASVKTHEGSPRTEEYRLQHRYAEWQRLKHLADSWNECIPRTMHPLAYLEAHRTRDNNPFPEVYLIKRTTIVARLFYHTAMVLLAQINPVGDSVVDEMRKMQSQHSTLICGIVAHTKDRGVASVALRSLAIASECLTNRREQEEVLAIFERIRKNTGWRIGFVKKELPLKWGWTELSPPNTGTSSSHSSTASSASQVQQPVQQHQQAPQRRATAPTFVNPLAGADFALPQHPYQSYYVPASVNNAQVHHAGIPSSGSSSLSNSMSGVGGLSFGF</sequence>
<evidence type="ECO:0000259" key="3">
    <source>
        <dbReference type="PROSITE" id="PS50048"/>
    </source>
</evidence>
<evidence type="ECO:0000256" key="2">
    <source>
        <dbReference type="SAM" id="MobiDB-lite"/>
    </source>
</evidence>
<dbReference type="InterPro" id="IPR001138">
    <property type="entry name" value="Zn2Cys6_DnaBD"/>
</dbReference>
<gene>
    <name evidence="4" type="ORF">NA57DRAFT_32234</name>
</gene>
<dbReference type="OrthoDB" id="4078573at2759"/>
<dbReference type="SUPFAM" id="SSF57701">
    <property type="entry name" value="Zn2/Cys6 DNA-binding domain"/>
    <property type="match status" value="1"/>
</dbReference>
<dbReference type="PANTHER" id="PTHR37534:SF40">
    <property type="entry name" value="ZN(2)-C6 FUNGAL-TYPE DOMAIN-CONTAINING PROTEIN"/>
    <property type="match status" value="1"/>
</dbReference>
<dbReference type="SMART" id="SM00066">
    <property type="entry name" value="GAL4"/>
    <property type="match status" value="1"/>
</dbReference>
<evidence type="ECO:0000313" key="4">
    <source>
        <dbReference type="EMBL" id="KAF2103573.1"/>
    </source>
</evidence>
<feature type="compositionally biased region" description="Basic and acidic residues" evidence="2">
    <location>
        <begin position="151"/>
        <end position="164"/>
    </location>
</feature>
<dbReference type="CDD" id="cd12148">
    <property type="entry name" value="fungal_TF_MHR"/>
    <property type="match status" value="1"/>
</dbReference>
<dbReference type="PROSITE" id="PS50048">
    <property type="entry name" value="ZN2_CY6_FUNGAL_2"/>
    <property type="match status" value="1"/>
</dbReference>
<feature type="region of interest" description="Disordered" evidence="2">
    <location>
        <begin position="579"/>
        <end position="613"/>
    </location>
</feature>
<keyword evidence="5" id="KW-1185">Reference proteome</keyword>
<dbReference type="Proteomes" id="UP000799772">
    <property type="component" value="Unassembled WGS sequence"/>
</dbReference>
<dbReference type="GO" id="GO:0000981">
    <property type="term" value="F:DNA-binding transcription factor activity, RNA polymerase II-specific"/>
    <property type="evidence" value="ECO:0007669"/>
    <property type="project" value="InterPro"/>
</dbReference>
<feature type="compositionally biased region" description="Polar residues" evidence="2">
    <location>
        <begin position="179"/>
        <end position="192"/>
    </location>
</feature>